<dbReference type="RefSeq" id="WP_339585695.1">
    <property type="nucleotide sequence ID" value="NZ_JBBHJZ010000001.1"/>
</dbReference>
<accession>A0ABU8RRR6</accession>
<comment type="caution">
    <text evidence="2">The sequence shown here is derived from an EMBL/GenBank/DDBJ whole genome shotgun (WGS) entry which is preliminary data.</text>
</comment>
<keyword evidence="2" id="KW-0456">Lyase</keyword>
<protein>
    <submittedName>
        <fullName evidence="2">Argininosuccinate lyase</fullName>
    </submittedName>
</protein>
<feature type="chain" id="PRO_5046945900" evidence="1">
    <location>
        <begin position="22"/>
        <end position="118"/>
    </location>
</feature>
<evidence type="ECO:0000256" key="1">
    <source>
        <dbReference type="SAM" id="SignalP"/>
    </source>
</evidence>
<name>A0ABU8RRR6_9SPHN</name>
<reference evidence="2 3" key="1">
    <citation type="submission" date="2024-03" db="EMBL/GenBank/DDBJ databases">
        <authorList>
            <person name="Jo J.-H."/>
        </authorList>
    </citation>
    <scope>NUCLEOTIDE SEQUENCE [LARGE SCALE GENOMIC DNA]</scope>
    <source>
        <strain evidence="2 3">PS1R-30</strain>
    </source>
</reference>
<dbReference type="GO" id="GO:0016829">
    <property type="term" value="F:lyase activity"/>
    <property type="evidence" value="ECO:0007669"/>
    <property type="project" value="UniProtKB-KW"/>
</dbReference>
<keyword evidence="1" id="KW-0732">Signal</keyword>
<evidence type="ECO:0000313" key="2">
    <source>
        <dbReference type="EMBL" id="MEJ5975764.1"/>
    </source>
</evidence>
<sequence>MKNYAVLAALAAAAFAVPAQAEEVFTVINKTGYDIAEVYIAPSRSNDWEEDILGQDVLTDGARTNIDFAKSEDTCNWDMKVVYTDGDNAAWQGLNLCEILSVELHYNASTGKTSALTE</sequence>
<gene>
    <name evidence="2" type="ORF">WG901_03910</name>
</gene>
<keyword evidence="3" id="KW-1185">Reference proteome</keyword>
<organism evidence="2 3">
    <name type="scientific">Novosphingobium anseongense</name>
    <dbReference type="NCBI Taxonomy" id="3133436"/>
    <lineage>
        <taxon>Bacteria</taxon>
        <taxon>Pseudomonadati</taxon>
        <taxon>Pseudomonadota</taxon>
        <taxon>Alphaproteobacteria</taxon>
        <taxon>Sphingomonadales</taxon>
        <taxon>Sphingomonadaceae</taxon>
        <taxon>Novosphingobium</taxon>
    </lineage>
</organism>
<proteinExistence type="predicted"/>
<evidence type="ECO:0000313" key="3">
    <source>
        <dbReference type="Proteomes" id="UP001361239"/>
    </source>
</evidence>
<feature type="signal peptide" evidence="1">
    <location>
        <begin position="1"/>
        <end position="21"/>
    </location>
</feature>
<dbReference type="EMBL" id="JBBHJZ010000001">
    <property type="protein sequence ID" value="MEJ5975764.1"/>
    <property type="molecule type" value="Genomic_DNA"/>
</dbReference>
<dbReference type="Proteomes" id="UP001361239">
    <property type="component" value="Unassembled WGS sequence"/>
</dbReference>